<gene>
    <name evidence="2" type="ORF">D4764_16G0008290</name>
</gene>
<feature type="region of interest" description="Disordered" evidence="1">
    <location>
        <begin position="84"/>
        <end position="117"/>
    </location>
</feature>
<keyword evidence="3" id="KW-1185">Reference proteome</keyword>
<name>A0A5C6NXW0_9TELE</name>
<proteinExistence type="predicted"/>
<evidence type="ECO:0000256" key="1">
    <source>
        <dbReference type="SAM" id="MobiDB-lite"/>
    </source>
</evidence>
<reference evidence="2 3" key="1">
    <citation type="submission" date="2019-04" db="EMBL/GenBank/DDBJ databases">
        <title>Chromosome genome assembly for Takifugu flavidus.</title>
        <authorList>
            <person name="Xiao S."/>
        </authorList>
    </citation>
    <scope>NUCLEOTIDE SEQUENCE [LARGE SCALE GENOMIC DNA]</scope>
    <source>
        <strain evidence="2">HTHZ2018</strain>
        <tissue evidence="2">Muscle</tissue>
    </source>
</reference>
<dbReference type="Proteomes" id="UP000324091">
    <property type="component" value="Chromosome 16"/>
</dbReference>
<comment type="caution">
    <text evidence="2">The sequence shown here is derived from an EMBL/GenBank/DDBJ whole genome shotgun (WGS) entry which is preliminary data.</text>
</comment>
<dbReference type="EMBL" id="RHFK02000008">
    <property type="protein sequence ID" value="TWW72332.1"/>
    <property type="molecule type" value="Genomic_DNA"/>
</dbReference>
<evidence type="ECO:0000313" key="2">
    <source>
        <dbReference type="EMBL" id="TWW72332.1"/>
    </source>
</evidence>
<evidence type="ECO:0000313" key="3">
    <source>
        <dbReference type="Proteomes" id="UP000324091"/>
    </source>
</evidence>
<accession>A0A5C6NXW0</accession>
<protein>
    <submittedName>
        <fullName evidence="2">Uncharacterized protein</fullName>
    </submittedName>
</protein>
<feature type="region of interest" description="Disordered" evidence="1">
    <location>
        <begin position="147"/>
        <end position="181"/>
    </location>
</feature>
<organism evidence="2 3">
    <name type="scientific">Takifugu flavidus</name>
    <name type="common">sansaifugu</name>
    <dbReference type="NCBI Taxonomy" id="433684"/>
    <lineage>
        <taxon>Eukaryota</taxon>
        <taxon>Metazoa</taxon>
        <taxon>Chordata</taxon>
        <taxon>Craniata</taxon>
        <taxon>Vertebrata</taxon>
        <taxon>Euteleostomi</taxon>
        <taxon>Actinopterygii</taxon>
        <taxon>Neopterygii</taxon>
        <taxon>Teleostei</taxon>
        <taxon>Neoteleostei</taxon>
        <taxon>Acanthomorphata</taxon>
        <taxon>Eupercaria</taxon>
        <taxon>Tetraodontiformes</taxon>
        <taxon>Tetradontoidea</taxon>
        <taxon>Tetraodontidae</taxon>
        <taxon>Takifugu</taxon>
    </lineage>
</organism>
<sequence>MAQRRETREKSFHPPALSVETRLGGYCGEEIGGCGGPPWAAHKKLPNPLPRSQLTPCGLLRLPAGEEAQRGFRDQRIRVRSLAFAGRTTRGQSVPAHRAPSKEMPPMGSSPALSPRLNDNRLHSRAHAHIRARVCFDFGPLLSLKQSPEAAPSIRPTPRPSHAVQEKPPRGLGLQKKAIKS</sequence>
<dbReference type="AlphaFoldDB" id="A0A5C6NXW0"/>